<evidence type="ECO:0000313" key="3">
    <source>
        <dbReference type="Proteomes" id="UP000008237"/>
    </source>
</evidence>
<keyword evidence="3" id="KW-1185">Reference proteome</keyword>
<evidence type="ECO:0000256" key="1">
    <source>
        <dbReference type="SAM" id="MobiDB-lite"/>
    </source>
</evidence>
<dbReference type="InParanoid" id="E2BAX1"/>
<dbReference type="AlphaFoldDB" id="E2BAX1"/>
<accession>E2BAX1</accession>
<feature type="region of interest" description="Disordered" evidence="1">
    <location>
        <begin position="1"/>
        <end position="37"/>
    </location>
</feature>
<reference evidence="2 3" key="1">
    <citation type="journal article" date="2010" name="Science">
        <title>Genomic comparison of the ants Camponotus floridanus and Harpegnathos saltator.</title>
        <authorList>
            <person name="Bonasio R."/>
            <person name="Zhang G."/>
            <person name="Ye C."/>
            <person name="Mutti N.S."/>
            <person name="Fang X."/>
            <person name="Qin N."/>
            <person name="Donahue G."/>
            <person name="Yang P."/>
            <person name="Li Q."/>
            <person name="Li C."/>
            <person name="Zhang P."/>
            <person name="Huang Z."/>
            <person name="Berger S.L."/>
            <person name="Reinberg D."/>
            <person name="Wang J."/>
            <person name="Liebig J."/>
        </authorList>
    </citation>
    <scope>NUCLEOTIDE SEQUENCE [LARGE SCALE GENOMIC DNA]</scope>
    <source>
        <strain evidence="2 3">R22 G/1</strain>
    </source>
</reference>
<dbReference type="EMBL" id="GL446872">
    <property type="protein sequence ID" value="EFN87162.1"/>
    <property type="molecule type" value="Genomic_DNA"/>
</dbReference>
<dbReference type="Proteomes" id="UP000008237">
    <property type="component" value="Unassembled WGS sequence"/>
</dbReference>
<sequence>MTSEAKSYAVPSRRKHTCLNEPETAEADATSSGVPKASTLQDALQEIRAMREERLCLLEERQERVSGRVEPEEPITGQSFPITFKMF</sequence>
<gene>
    <name evidence="2" type="ORF">EAI_03425</name>
</gene>
<proteinExistence type="predicted"/>
<evidence type="ECO:0000313" key="2">
    <source>
        <dbReference type="EMBL" id="EFN87162.1"/>
    </source>
</evidence>
<protein>
    <submittedName>
        <fullName evidence="2">Uncharacterized protein</fullName>
    </submittedName>
</protein>
<organism evidence="3">
    <name type="scientific">Harpegnathos saltator</name>
    <name type="common">Jerdon's jumping ant</name>
    <dbReference type="NCBI Taxonomy" id="610380"/>
    <lineage>
        <taxon>Eukaryota</taxon>
        <taxon>Metazoa</taxon>
        <taxon>Ecdysozoa</taxon>
        <taxon>Arthropoda</taxon>
        <taxon>Hexapoda</taxon>
        <taxon>Insecta</taxon>
        <taxon>Pterygota</taxon>
        <taxon>Neoptera</taxon>
        <taxon>Endopterygota</taxon>
        <taxon>Hymenoptera</taxon>
        <taxon>Apocrita</taxon>
        <taxon>Aculeata</taxon>
        <taxon>Formicoidea</taxon>
        <taxon>Formicidae</taxon>
        <taxon>Ponerinae</taxon>
        <taxon>Ponerini</taxon>
        <taxon>Harpegnathos</taxon>
    </lineage>
</organism>
<name>E2BAX1_HARSA</name>